<feature type="binding site" evidence="9">
    <location>
        <position position="278"/>
    </location>
    <ligand>
        <name>Mg(2+)</name>
        <dbReference type="ChEBI" id="CHEBI:18420"/>
        <label>1</label>
    </ligand>
</feature>
<keyword evidence="12" id="KW-0227">DNA damage</keyword>
<evidence type="ECO:0000313" key="16">
    <source>
        <dbReference type="Proteomes" id="UP000232875"/>
    </source>
</evidence>
<dbReference type="GO" id="GO:0003906">
    <property type="term" value="F:DNA-(apurinic or apyrimidinic site) endonuclease activity"/>
    <property type="evidence" value="ECO:0007669"/>
    <property type="project" value="TreeGrafter"/>
</dbReference>
<keyword evidence="5" id="KW-0862">Zinc</keyword>
<dbReference type="GO" id="GO:0006284">
    <property type="term" value="P:base-excision repair"/>
    <property type="evidence" value="ECO:0007669"/>
    <property type="project" value="TreeGrafter"/>
</dbReference>
<name>A0A2N1J7M0_9BASI</name>
<feature type="site" description="Important for catalytic activity" evidence="10">
    <location>
        <position position="253"/>
    </location>
</feature>
<evidence type="ECO:0000256" key="6">
    <source>
        <dbReference type="ARBA" id="ARBA00022842"/>
    </source>
</evidence>
<keyword evidence="9" id="KW-0464">Manganese</keyword>
<feature type="binding site" evidence="9">
    <location>
        <position position="180"/>
    </location>
    <ligand>
        <name>Mg(2+)</name>
        <dbReference type="ChEBI" id="CHEBI:18420"/>
        <label>1</label>
    </ligand>
</feature>
<dbReference type="InterPro" id="IPR004808">
    <property type="entry name" value="AP_endonuc_1"/>
</dbReference>
<feature type="site" description="Transition state stabilizer" evidence="10">
    <location>
        <position position="180"/>
    </location>
</feature>
<dbReference type="Proteomes" id="UP000232875">
    <property type="component" value="Unassembled WGS sequence"/>
</dbReference>
<keyword evidence="6 9" id="KW-0460">Magnesium</keyword>
<gene>
    <name evidence="15" type="primary">APN2</name>
    <name evidence="15" type="ORF">MVES_003442</name>
</gene>
<dbReference type="InterPro" id="IPR005135">
    <property type="entry name" value="Endo/exonuclease/phosphatase"/>
</dbReference>
<feature type="domain" description="GRF-type" evidence="14">
    <location>
        <begin position="441"/>
        <end position="498"/>
    </location>
</feature>
<dbReference type="InterPro" id="IPR010666">
    <property type="entry name" value="Znf_GRF"/>
</dbReference>
<dbReference type="PROSITE" id="PS51435">
    <property type="entry name" value="AP_NUCLEASE_F1_4"/>
    <property type="match status" value="1"/>
</dbReference>
<accession>A0A2N1J7M0</accession>
<dbReference type="GO" id="GO:0008311">
    <property type="term" value="F:double-stranded DNA 3'-5' DNA exonuclease activity"/>
    <property type="evidence" value="ECO:0007669"/>
    <property type="project" value="TreeGrafter"/>
</dbReference>
<feature type="binding site" evidence="9">
    <location>
        <position position="279"/>
    </location>
    <ligand>
        <name>Mg(2+)</name>
        <dbReference type="ChEBI" id="CHEBI:18420"/>
        <label>1</label>
    </ligand>
</feature>
<protein>
    <recommendedName>
        <fullName evidence="12">DNA-(apurinic or apyrimidinic site) endonuclease</fullName>
        <ecNumber evidence="12">3.1.-.-</ecNumber>
    </recommendedName>
</protein>
<reference evidence="15 16" key="1">
    <citation type="submission" date="2017-10" db="EMBL/GenBank/DDBJ databases">
        <title>A novel species of cold-tolerant Malassezia isolated from bats.</title>
        <authorList>
            <person name="Lorch J.M."/>
            <person name="Palmer J.M."/>
            <person name="Vanderwolf K.J."/>
            <person name="Schmidt K.Z."/>
            <person name="Verant M.L."/>
            <person name="Weller T.J."/>
            <person name="Blehert D.S."/>
        </authorList>
    </citation>
    <scope>NUCLEOTIDE SEQUENCE [LARGE SCALE GENOMIC DNA]</scope>
    <source>
        <strain evidence="15 16">NWHC:44797-103</strain>
    </source>
</reference>
<dbReference type="GO" id="GO:0005634">
    <property type="term" value="C:nucleus"/>
    <property type="evidence" value="ECO:0007669"/>
    <property type="project" value="TreeGrafter"/>
</dbReference>
<dbReference type="AlphaFoldDB" id="A0A2N1J7M0"/>
<evidence type="ECO:0000313" key="15">
    <source>
        <dbReference type="EMBL" id="PKI82553.1"/>
    </source>
</evidence>
<dbReference type="EC" id="3.1.-.-" evidence="12"/>
<dbReference type="Pfam" id="PF03372">
    <property type="entry name" value="Exo_endo_phos"/>
    <property type="match status" value="1"/>
</dbReference>
<evidence type="ECO:0000256" key="8">
    <source>
        <dbReference type="PIRSR" id="PIRSR604808-1"/>
    </source>
</evidence>
<evidence type="ECO:0000259" key="14">
    <source>
        <dbReference type="PROSITE" id="PS51999"/>
    </source>
</evidence>
<feature type="binding site" evidence="9">
    <location>
        <position position="7"/>
    </location>
    <ligand>
        <name>Mg(2+)</name>
        <dbReference type="ChEBI" id="CHEBI:18420"/>
        <label>1</label>
    </ligand>
</feature>
<dbReference type="PANTHER" id="PTHR22748:SF4">
    <property type="entry name" value="DNA-(APURINIC OR APYRIMIDINIC SITE) ENDONUCLEASE 2"/>
    <property type="match status" value="1"/>
</dbReference>
<evidence type="ECO:0000256" key="5">
    <source>
        <dbReference type="ARBA" id="ARBA00022833"/>
    </source>
</evidence>
<feature type="active site" evidence="8">
    <location>
        <position position="139"/>
    </location>
</feature>
<feature type="active site" description="Proton donor/acceptor" evidence="8">
    <location>
        <position position="178"/>
    </location>
</feature>
<dbReference type="CDD" id="cd09088">
    <property type="entry name" value="Ape2-like_AP-endo"/>
    <property type="match status" value="1"/>
</dbReference>
<keyword evidence="3 11" id="KW-0863">Zinc-finger</keyword>
<evidence type="ECO:0000256" key="1">
    <source>
        <dbReference type="ARBA" id="ARBA00007092"/>
    </source>
</evidence>
<evidence type="ECO:0000256" key="4">
    <source>
        <dbReference type="ARBA" id="ARBA00022801"/>
    </source>
</evidence>
<dbReference type="PROSITE" id="PS51999">
    <property type="entry name" value="ZF_GRF"/>
    <property type="match status" value="1"/>
</dbReference>
<evidence type="ECO:0000256" key="9">
    <source>
        <dbReference type="PIRSR" id="PIRSR604808-2"/>
    </source>
</evidence>
<evidence type="ECO:0000256" key="10">
    <source>
        <dbReference type="PIRSR" id="PIRSR604808-3"/>
    </source>
</evidence>
<evidence type="ECO:0000256" key="11">
    <source>
        <dbReference type="PROSITE-ProRule" id="PRU01343"/>
    </source>
</evidence>
<dbReference type="InterPro" id="IPR036691">
    <property type="entry name" value="Endo/exonu/phosph_ase_sf"/>
</dbReference>
<dbReference type="OrthoDB" id="391817at2759"/>
<evidence type="ECO:0000256" key="7">
    <source>
        <dbReference type="ARBA" id="ARBA00023242"/>
    </source>
</evidence>
<keyword evidence="16" id="KW-1185">Reference proteome</keyword>
<dbReference type="GO" id="GO:0008270">
    <property type="term" value="F:zinc ion binding"/>
    <property type="evidence" value="ECO:0007669"/>
    <property type="project" value="UniProtKB-KW"/>
</dbReference>
<keyword evidence="12" id="KW-0234">DNA repair</keyword>
<comment type="similarity">
    <text evidence="1 12">Belongs to the DNA repair enzymes AP/ExoA family.</text>
</comment>
<feature type="region of interest" description="Disordered" evidence="13">
    <location>
        <begin position="368"/>
        <end position="404"/>
    </location>
</feature>
<evidence type="ECO:0000256" key="2">
    <source>
        <dbReference type="ARBA" id="ARBA00022723"/>
    </source>
</evidence>
<dbReference type="Gene3D" id="3.60.10.10">
    <property type="entry name" value="Endonuclease/exonuclease/phosphatase"/>
    <property type="match status" value="1"/>
</dbReference>
<sequence length="506" mass="55664">MRIVSWNVNGLRTLKGFQPWYKLPSWEACLEELHGDIVCFQEMKMTRKQLQYAMCVMDAYEGFFDLHPTKGYSGTATYVRKAACMPIDAEIGITGRLPSRPIGGQAATDGVDAAIVPALDSEGRSVILDCGLFVLINVYAPNETGPERLEYKMGFHRVLEARIQALQRLGRQVILVGDLNAVGHPIDHCEGKNVDLSKFLAHPARAWLRSLTNAEEGSLVDTTRTLHPDREKMFTCWNTLIDARPANYGVRLDYILITPGLLPWVKAADIQPGIYGSDHCPVFLELHDAIEKDGTLLHLADLMHGTAGMHGAIKVPSLAASRLEPFCAQAQPRLVAMFGAQRASKNNAVVAPVQTTSKHATVPRAIPKKAPASKGQPNLLEFFGGGKRKETSPPGGPNQDLESPSKQLRLASLLVPVPRETPPKAAAQWDSIFTPQPPPLCSMHNEPAKACIVNKPGVNQGRKFWLCARPVGPGYEKGGRAEPSLTYRCNYFAWDSDVKRSRKPKR</sequence>
<evidence type="ECO:0000256" key="12">
    <source>
        <dbReference type="RuleBase" id="RU362131"/>
    </source>
</evidence>
<dbReference type="NCBIfam" id="TIGR00633">
    <property type="entry name" value="xth"/>
    <property type="match status" value="1"/>
</dbReference>
<dbReference type="STRING" id="2020962.A0A2N1J7M0"/>
<proteinExistence type="inferred from homology"/>
<keyword evidence="4" id="KW-0378">Hydrolase</keyword>
<feature type="binding site" evidence="9">
    <location>
        <position position="42"/>
    </location>
    <ligand>
        <name>Mg(2+)</name>
        <dbReference type="ChEBI" id="CHEBI:18420"/>
        <label>1</label>
    </ligand>
</feature>
<keyword evidence="7" id="KW-0539">Nucleus</keyword>
<evidence type="ECO:0000256" key="13">
    <source>
        <dbReference type="SAM" id="MobiDB-lite"/>
    </source>
</evidence>
<dbReference type="PANTHER" id="PTHR22748">
    <property type="entry name" value="AP ENDONUCLEASE"/>
    <property type="match status" value="1"/>
</dbReference>
<keyword evidence="2 9" id="KW-0479">Metal-binding</keyword>
<feature type="active site" description="Proton acceptor" evidence="8">
    <location>
        <position position="279"/>
    </location>
</feature>
<dbReference type="GO" id="GO:0008081">
    <property type="term" value="F:phosphoric diester hydrolase activity"/>
    <property type="evidence" value="ECO:0007669"/>
    <property type="project" value="TreeGrafter"/>
</dbReference>
<dbReference type="SUPFAM" id="SSF56219">
    <property type="entry name" value="DNase I-like"/>
    <property type="match status" value="1"/>
</dbReference>
<organism evidence="15 16">
    <name type="scientific">Malassezia vespertilionis</name>
    <dbReference type="NCBI Taxonomy" id="2020962"/>
    <lineage>
        <taxon>Eukaryota</taxon>
        <taxon>Fungi</taxon>
        <taxon>Dikarya</taxon>
        <taxon>Basidiomycota</taxon>
        <taxon>Ustilaginomycotina</taxon>
        <taxon>Malasseziomycetes</taxon>
        <taxon>Malasseziales</taxon>
        <taxon>Malasseziaceae</taxon>
        <taxon>Malassezia</taxon>
    </lineage>
</organism>
<comment type="cofactor">
    <cofactor evidence="9 12">
        <name>Mg(2+)</name>
        <dbReference type="ChEBI" id="CHEBI:18420"/>
    </cofactor>
    <cofactor evidence="9 12">
        <name>Mn(2+)</name>
        <dbReference type="ChEBI" id="CHEBI:29035"/>
    </cofactor>
    <text evidence="9 12">Probably binds two magnesium or manganese ions per subunit.</text>
</comment>
<evidence type="ECO:0000256" key="3">
    <source>
        <dbReference type="ARBA" id="ARBA00022771"/>
    </source>
</evidence>
<dbReference type="EMBL" id="KZ454994">
    <property type="protein sequence ID" value="PKI82553.1"/>
    <property type="molecule type" value="Genomic_DNA"/>
</dbReference>
<feature type="site" description="Interaction with DNA substrate" evidence="10">
    <location>
        <position position="279"/>
    </location>
</feature>
<feature type="binding site" evidence="9">
    <location>
        <position position="178"/>
    </location>
    <ligand>
        <name>Mg(2+)</name>
        <dbReference type="ChEBI" id="CHEBI:18420"/>
        <label>1</label>
    </ligand>
</feature>